<dbReference type="Gene3D" id="3.40.630.190">
    <property type="entry name" value="LCP protein"/>
    <property type="match status" value="1"/>
</dbReference>
<keyword evidence="2" id="KW-0472">Membrane</keyword>
<accession>I0LEL5</accession>
<dbReference type="NCBIfam" id="TIGR00350">
    <property type="entry name" value="lytR_cpsA_psr"/>
    <property type="match status" value="1"/>
</dbReference>
<reference evidence="5" key="1">
    <citation type="journal article" date="2012" name="J. Bacteriol.">
        <title>Genome Sequence of Micromonospora lupini Lupac 08, Isolated from Root Nodules of Lupinus angustifolius.</title>
        <authorList>
            <person name="Alonso-Vega P."/>
            <person name="Normand P."/>
            <person name="Bacigalupe R."/>
            <person name="Pujic P."/>
            <person name="Lajus A."/>
            <person name="Vallenet D."/>
            <person name="Carro L."/>
            <person name="Coll P."/>
            <person name="Trujillo M.E."/>
        </authorList>
    </citation>
    <scope>NUCLEOTIDE SEQUENCE [LARGE SCALE GENOMIC DNA]</scope>
    <source>
        <strain evidence="5">Lupac 08</strain>
    </source>
</reference>
<keyword evidence="2" id="KW-1133">Transmembrane helix</keyword>
<dbReference type="RefSeq" id="WP_007454259.1">
    <property type="nucleotide sequence ID" value="NZ_HF570108.1"/>
</dbReference>
<evidence type="ECO:0000256" key="1">
    <source>
        <dbReference type="ARBA" id="ARBA00006068"/>
    </source>
</evidence>
<dbReference type="STRING" id="1150864.MILUP08_40143"/>
<evidence type="ECO:0000256" key="2">
    <source>
        <dbReference type="SAM" id="Phobius"/>
    </source>
</evidence>
<gene>
    <name evidence="4" type="ORF">MILUP08_40143</name>
</gene>
<feature type="domain" description="Cell envelope-related transcriptional attenuator" evidence="3">
    <location>
        <begin position="103"/>
        <end position="255"/>
    </location>
</feature>
<keyword evidence="5" id="KW-1185">Reference proteome</keyword>
<dbReference type="InterPro" id="IPR050922">
    <property type="entry name" value="LytR/CpsA/Psr_CW_biosynth"/>
</dbReference>
<proteinExistence type="inferred from homology"/>
<sequence length="354" mass="38046">MIEDDLRAAFVRHEPLAPPTGPLRAAIDRLTIRRRRRRRRWQAGGTALALLAVLVLGVPLLTPEPAGPPPTAELLSESGRPAPTGALNVLLLGIDGAGPEGARADAVLLVHIPADRSRPYLVSLPRDLGVPIPGQGTDKLNAAFPFGAGFTRPEMTKGYELTRRTVTELTGVRVDAGMVLTYRAVRSLTDAVGGVPACLPEAVRSVHTKRLFPAGCHRLDGAASVDLLRQRYGLPAGTQDRDRNARVFAAGLVRQAADQGVLTDPVRLAKLLTIVGPDLVVSPDRGAVLDLLRLVPTLRSVDPVGLSLPVAGLLEKDRYLRTDPKLAPEFLTALREDRLGDWTARYPKLVDSAR</sequence>
<dbReference type="PANTHER" id="PTHR33392:SF6">
    <property type="entry name" value="POLYISOPRENYL-TEICHOIC ACID--PEPTIDOGLYCAN TEICHOIC ACID TRANSFERASE TAGU"/>
    <property type="match status" value="1"/>
</dbReference>
<comment type="similarity">
    <text evidence="1">Belongs to the LytR/CpsA/Psr (LCP) family.</text>
</comment>
<dbReference type="EMBL" id="CAIE01000049">
    <property type="protein sequence ID" value="CCH22262.1"/>
    <property type="molecule type" value="Genomic_DNA"/>
</dbReference>
<evidence type="ECO:0000313" key="5">
    <source>
        <dbReference type="Proteomes" id="UP000003448"/>
    </source>
</evidence>
<dbReference type="InterPro" id="IPR004474">
    <property type="entry name" value="LytR_CpsA_psr"/>
</dbReference>
<comment type="caution">
    <text evidence="4">The sequence shown here is derived from an EMBL/GenBank/DDBJ whole genome shotgun (WGS) entry which is preliminary data.</text>
</comment>
<name>I0LEL5_9ACTN</name>
<dbReference type="AlphaFoldDB" id="I0LEL5"/>
<feature type="transmembrane region" description="Helical" evidence="2">
    <location>
        <begin position="43"/>
        <end position="61"/>
    </location>
</feature>
<dbReference type="Proteomes" id="UP000003448">
    <property type="component" value="Unassembled WGS sequence"/>
</dbReference>
<dbReference type="OrthoDB" id="5171929at2"/>
<keyword evidence="2" id="KW-0812">Transmembrane</keyword>
<organism evidence="4 5">
    <name type="scientific">Micromonospora lupini str. Lupac 08</name>
    <dbReference type="NCBI Taxonomy" id="1150864"/>
    <lineage>
        <taxon>Bacteria</taxon>
        <taxon>Bacillati</taxon>
        <taxon>Actinomycetota</taxon>
        <taxon>Actinomycetes</taxon>
        <taxon>Micromonosporales</taxon>
        <taxon>Micromonosporaceae</taxon>
        <taxon>Micromonospora</taxon>
    </lineage>
</organism>
<dbReference type="Pfam" id="PF03816">
    <property type="entry name" value="LytR_cpsA_psr"/>
    <property type="match status" value="1"/>
</dbReference>
<protein>
    <submittedName>
        <fullName evidence="4">Cell envelope-related function transcriptional attenuator, LytR/CpsA family</fullName>
    </submittedName>
</protein>
<dbReference type="eggNOG" id="COG1316">
    <property type="taxonomic scope" value="Bacteria"/>
</dbReference>
<dbReference type="PANTHER" id="PTHR33392">
    <property type="entry name" value="POLYISOPRENYL-TEICHOIC ACID--PEPTIDOGLYCAN TEICHOIC ACID TRANSFERASE TAGU"/>
    <property type="match status" value="1"/>
</dbReference>
<evidence type="ECO:0000313" key="4">
    <source>
        <dbReference type="EMBL" id="CCH22262.1"/>
    </source>
</evidence>
<evidence type="ECO:0000259" key="3">
    <source>
        <dbReference type="Pfam" id="PF03816"/>
    </source>
</evidence>